<dbReference type="InterPro" id="IPR006311">
    <property type="entry name" value="TAT_signal"/>
</dbReference>
<evidence type="ECO:0000256" key="4">
    <source>
        <dbReference type="ARBA" id="ARBA00022729"/>
    </source>
</evidence>
<evidence type="ECO:0000256" key="1">
    <source>
        <dbReference type="ARBA" id="ARBA00004193"/>
    </source>
</evidence>
<keyword evidence="3" id="KW-1003">Cell membrane</keyword>
<dbReference type="InterPro" id="IPR028082">
    <property type="entry name" value="Peripla_BP_I"/>
</dbReference>
<dbReference type="PROSITE" id="PS51257">
    <property type="entry name" value="PROKAR_LIPOPROTEIN"/>
    <property type="match status" value="1"/>
</dbReference>
<evidence type="ECO:0000313" key="9">
    <source>
        <dbReference type="Proteomes" id="UP001154061"/>
    </source>
</evidence>
<dbReference type="Proteomes" id="UP001154061">
    <property type="component" value="Unassembled WGS sequence"/>
</dbReference>
<evidence type="ECO:0000256" key="2">
    <source>
        <dbReference type="ARBA" id="ARBA00008610"/>
    </source>
</evidence>
<accession>A0A9Q4KY29</accession>
<dbReference type="InterPro" id="IPR003760">
    <property type="entry name" value="PnrA-like"/>
</dbReference>
<keyword evidence="9" id="KW-1185">Reference proteome</keyword>
<dbReference type="PANTHER" id="PTHR34296">
    <property type="entry name" value="TRANSCRIPTIONAL ACTIVATOR PROTEIN MED"/>
    <property type="match status" value="1"/>
</dbReference>
<name>A0A9Q4KY29_9EURY</name>
<feature type="domain" description="ABC transporter substrate-binding protein PnrA-like" evidence="7">
    <location>
        <begin position="37"/>
        <end position="348"/>
    </location>
</feature>
<dbReference type="PANTHER" id="PTHR34296:SF2">
    <property type="entry name" value="ABC TRANSPORTER GUANOSINE-BINDING PROTEIN NUPN"/>
    <property type="match status" value="1"/>
</dbReference>
<comment type="similarity">
    <text evidence="2">Belongs to the BMP lipoprotein family.</text>
</comment>
<evidence type="ECO:0000256" key="3">
    <source>
        <dbReference type="ARBA" id="ARBA00022475"/>
    </source>
</evidence>
<gene>
    <name evidence="8" type="ORF">NDI89_09855</name>
</gene>
<dbReference type="GO" id="GO:0005886">
    <property type="term" value="C:plasma membrane"/>
    <property type="evidence" value="ECO:0007669"/>
    <property type="project" value="UniProtKB-SubCell"/>
</dbReference>
<dbReference type="SUPFAM" id="SSF53822">
    <property type="entry name" value="Periplasmic binding protein-like I"/>
    <property type="match status" value="1"/>
</dbReference>
<keyword evidence="6" id="KW-0449">Lipoprotein</keyword>
<dbReference type="EMBL" id="JAMQOT010000003">
    <property type="protein sequence ID" value="MDF9745885.1"/>
    <property type="molecule type" value="Genomic_DNA"/>
</dbReference>
<comment type="caution">
    <text evidence="8">The sequence shown here is derived from an EMBL/GenBank/DDBJ whole genome shotgun (WGS) entry which is preliminary data.</text>
</comment>
<reference evidence="8" key="1">
    <citation type="submission" date="2022-06" db="EMBL/GenBank/DDBJ databases">
        <title>Natrinema sp. a new haloarchaeum isolate from saline soil.</title>
        <authorList>
            <person name="Strakova D."/>
            <person name="Galisteo C."/>
            <person name="Sanchez-Porro C."/>
            <person name="Ventosa A."/>
        </authorList>
    </citation>
    <scope>NUCLEOTIDE SEQUENCE</scope>
    <source>
        <strain evidence="8">S1CR25-10</strain>
    </source>
</reference>
<dbReference type="Pfam" id="PF02608">
    <property type="entry name" value="Bmp"/>
    <property type="match status" value="1"/>
</dbReference>
<protein>
    <submittedName>
        <fullName evidence="8">BMP family ABC transporter substrate-binding protein</fullName>
    </submittedName>
</protein>
<dbReference type="Gene3D" id="3.40.50.2300">
    <property type="match status" value="2"/>
</dbReference>
<dbReference type="RefSeq" id="WP_277521385.1">
    <property type="nucleotide sequence ID" value="NZ_JAMQOT010000003.1"/>
</dbReference>
<comment type="subcellular location">
    <subcellularLocation>
        <location evidence="1">Cell membrane</location>
        <topology evidence="1">Lipid-anchor</topology>
    </subcellularLocation>
</comment>
<evidence type="ECO:0000313" key="8">
    <source>
        <dbReference type="EMBL" id="MDF9745885.1"/>
    </source>
</evidence>
<evidence type="ECO:0000259" key="7">
    <source>
        <dbReference type="Pfam" id="PF02608"/>
    </source>
</evidence>
<dbReference type="PROSITE" id="PS51318">
    <property type="entry name" value="TAT"/>
    <property type="match status" value="1"/>
</dbReference>
<organism evidence="8 9">
    <name type="scientific">Natrinema salsiterrestre</name>
    <dbReference type="NCBI Taxonomy" id="2950540"/>
    <lineage>
        <taxon>Archaea</taxon>
        <taxon>Methanobacteriati</taxon>
        <taxon>Methanobacteriota</taxon>
        <taxon>Stenosarchaea group</taxon>
        <taxon>Halobacteria</taxon>
        <taxon>Halobacteriales</taxon>
        <taxon>Natrialbaceae</taxon>
        <taxon>Natrinema</taxon>
    </lineage>
</organism>
<sequence>MVRDRRRFLQGTAAAGLAGIAGCVGGFGDEGSSDVRVGMVYATGGLGDDSFNDMARQGVVNAREDFDLSFNETEPGSASEFDGAQRDFAESGDYDLITCVGFAQADALSGNAPEYPEQNFMIIDSVVEEDNVRSYVFGEPEGSFQVGHLAGLLTDQEFAAGAGETNPDESVVGFVGGVESPLIESFQAGFEAGVEYANEDAEVVSSYVGGFNDTAGGQSAARAMYQDQNADIVFHAAGRTGIGVFQAAQDEGRFAIGVDDDQSVSNPDFADVILASMVKRVDTAVYSAIESVVNDNFAGGETETLGLEEEGVANVYGDELGDEIPQDVKDQVAESRQAIIDGEIDVPSEL</sequence>
<dbReference type="CDD" id="cd06354">
    <property type="entry name" value="PBP1_PrnA-like"/>
    <property type="match status" value="1"/>
</dbReference>
<keyword evidence="5" id="KW-0472">Membrane</keyword>
<keyword evidence="4" id="KW-0732">Signal</keyword>
<dbReference type="InterPro" id="IPR050957">
    <property type="entry name" value="BMP_lipoprotein"/>
</dbReference>
<evidence type="ECO:0000256" key="6">
    <source>
        <dbReference type="ARBA" id="ARBA00023288"/>
    </source>
</evidence>
<evidence type="ECO:0000256" key="5">
    <source>
        <dbReference type="ARBA" id="ARBA00023136"/>
    </source>
</evidence>
<proteinExistence type="inferred from homology"/>
<dbReference type="AlphaFoldDB" id="A0A9Q4KY29"/>